<proteinExistence type="predicted"/>
<name>A0A6L6V8I0_AGRVI</name>
<reference evidence="1 2" key="1">
    <citation type="submission" date="2019-12" db="EMBL/GenBank/DDBJ databases">
        <title>Whole-genome sequencing of Allorhizobium vitis.</title>
        <authorList>
            <person name="Gan H.M."/>
            <person name="Szegedi E."/>
            <person name="Burr T."/>
            <person name="Savka M.A."/>
        </authorList>
    </citation>
    <scope>NUCLEOTIDE SEQUENCE [LARGE SCALE GENOMIC DNA]</scope>
    <source>
        <strain evidence="1 2">CG516</strain>
    </source>
</reference>
<dbReference type="RefSeq" id="WP_156613163.1">
    <property type="nucleotide sequence ID" value="NZ_WPHR01000001.1"/>
</dbReference>
<dbReference type="EMBL" id="WPHR01000001">
    <property type="protein sequence ID" value="MUZ71195.1"/>
    <property type="molecule type" value="Genomic_DNA"/>
</dbReference>
<accession>A0A6L6V8I0</accession>
<evidence type="ECO:0000313" key="2">
    <source>
        <dbReference type="Proteomes" id="UP000477951"/>
    </source>
</evidence>
<dbReference type="AlphaFoldDB" id="A0A6L6V8I0"/>
<evidence type="ECO:0000313" key="1">
    <source>
        <dbReference type="EMBL" id="MUZ71195.1"/>
    </source>
</evidence>
<sequence>MSTTVTPGIAYAYGYSSTKAAQADIEFMASLPDDSQPKTALQVEMEQMWAEAAAEQTKIEAESKPATIYSKMEISIGTVTIYNEGAWMFTPYEQGEGSADVMQQFRNSIDWDNLDTPEERTAAIIAEYSGKLTADDFESGDKSLKTELMSRMFSSDALVNRMFLTDTGENIQDDLAAMEEDATTDQGADTAPSPASTAAAASGLLAVQGLAAAV</sequence>
<comment type="caution">
    <text evidence="1">The sequence shown here is derived from an EMBL/GenBank/DDBJ whole genome shotgun (WGS) entry which is preliminary data.</text>
</comment>
<organism evidence="1 2">
    <name type="scientific">Agrobacterium vitis</name>
    <name type="common">Rhizobium vitis</name>
    <dbReference type="NCBI Taxonomy" id="373"/>
    <lineage>
        <taxon>Bacteria</taxon>
        <taxon>Pseudomonadati</taxon>
        <taxon>Pseudomonadota</taxon>
        <taxon>Alphaproteobacteria</taxon>
        <taxon>Hyphomicrobiales</taxon>
        <taxon>Rhizobiaceae</taxon>
        <taxon>Rhizobium/Agrobacterium group</taxon>
        <taxon>Agrobacterium</taxon>
    </lineage>
</organism>
<dbReference type="Proteomes" id="UP000477951">
    <property type="component" value="Unassembled WGS sequence"/>
</dbReference>
<gene>
    <name evidence="1" type="ORF">GOZ90_00770</name>
</gene>
<protein>
    <submittedName>
        <fullName evidence="1">Uncharacterized protein</fullName>
    </submittedName>
</protein>